<name>A0A9P6GSC0_9PLEO</name>
<dbReference type="InterPro" id="IPR050228">
    <property type="entry name" value="Carboxylesterase_BioH"/>
</dbReference>
<organism evidence="2 3">
    <name type="scientific">Paraphaeosphaeria minitans</name>
    <dbReference type="NCBI Taxonomy" id="565426"/>
    <lineage>
        <taxon>Eukaryota</taxon>
        <taxon>Fungi</taxon>
        <taxon>Dikarya</taxon>
        <taxon>Ascomycota</taxon>
        <taxon>Pezizomycotina</taxon>
        <taxon>Dothideomycetes</taxon>
        <taxon>Pleosporomycetidae</taxon>
        <taxon>Pleosporales</taxon>
        <taxon>Massarineae</taxon>
        <taxon>Didymosphaeriaceae</taxon>
        <taxon>Paraphaeosphaeria</taxon>
    </lineage>
</organism>
<dbReference type="OrthoDB" id="8119704at2759"/>
<dbReference type="GO" id="GO:0016787">
    <property type="term" value="F:hydrolase activity"/>
    <property type="evidence" value="ECO:0007669"/>
    <property type="project" value="UniProtKB-KW"/>
</dbReference>
<proteinExistence type="predicted"/>
<dbReference type="AlphaFoldDB" id="A0A9P6GSC0"/>
<evidence type="ECO:0000259" key="1">
    <source>
        <dbReference type="Pfam" id="PF12697"/>
    </source>
</evidence>
<accession>A0A9P6GSC0</accession>
<dbReference type="PANTHER" id="PTHR43194:SF2">
    <property type="entry name" value="PEROXISOMAL MEMBRANE PROTEIN LPX1"/>
    <property type="match status" value="1"/>
</dbReference>
<dbReference type="InterPro" id="IPR000073">
    <property type="entry name" value="AB_hydrolase_1"/>
</dbReference>
<sequence length="364" mass="40655">MSFGPFALQWRRPSPNPPPSTPLPDGISRSSIHTPSGPLELLTALPTKSITSFEEAKPPLFFAHGGFGCAEQWLNYMQYFAAAGYPCYAISYRGHGKSWYPWFLRMYFTTRGTMAEDLTAGVKYVEALEATRRGAPGTQVVLIAHSAGGALSQYVLSRKMLQVQGLCMFAAVPGFGSWSCYSFWAATAPIHFTCRGCHSRYLLATVKQVQDAFFTSGTPLQHVQSFAKLLSPYESMLWPMQALNAFVTGPDVLSSITGWARRRPIPSKSPGEEPTPELSQRLFILAAERDVLCTPAILEDAAQRYRRAFRDIESDKRLRGAIEEQRNANIGVRFRVVEGVAHHMQNHEEWGKGADEVRKWLEQL</sequence>
<protein>
    <submittedName>
        <fullName evidence="2">Alpha beta hydrolase fold protein</fullName>
    </submittedName>
</protein>
<reference evidence="2" key="1">
    <citation type="journal article" date="2020" name="Mol. Plant Microbe Interact.">
        <title>Genome Sequence of the Biocontrol Agent Coniothyrium minitans strain Conio (IMI 134523).</title>
        <authorList>
            <person name="Patel D."/>
            <person name="Shittu T.A."/>
            <person name="Baroncelli R."/>
            <person name="Muthumeenakshi S."/>
            <person name="Osborne T.H."/>
            <person name="Janganan T.K."/>
            <person name="Sreenivasaprasad S."/>
        </authorList>
    </citation>
    <scope>NUCLEOTIDE SEQUENCE</scope>
    <source>
        <strain evidence="2">Conio</strain>
    </source>
</reference>
<feature type="domain" description="AB hydrolase-1" evidence="1">
    <location>
        <begin position="60"/>
        <end position="308"/>
    </location>
</feature>
<evidence type="ECO:0000313" key="2">
    <source>
        <dbReference type="EMBL" id="KAF9739354.1"/>
    </source>
</evidence>
<keyword evidence="2" id="KW-0378">Hydrolase</keyword>
<gene>
    <name evidence="2" type="ORF">PMIN01_01988</name>
</gene>
<dbReference type="Proteomes" id="UP000756921">
    <property type="component" value="Unassembled WGS sequence"/>
</dbReference>
<dbReference type="SUPFAM" id="SSF53474">
    <property type="entry name" value="alpha/beta-Hydrolases"/>
    <property type="match status" value="1"/>
</dbReference>
<dbReference type="Gene3D" id="3.40.50.1820">
    <property type="entry name" value="alpha/beta hydrolase"/>
    <property type="match status" value="1"/>
</dbReference>
<evidence type="ECO:0000313" key="3">
    <source>
        <dbReference type="Proteomes" id="UP000756921"/>
    </source>
</evidence>
<dbReference type="EMBL" id="WJXW01000002">
    <property type="protein sequence ID" value="KAF9739354.1"/>
    <property type="molecule type" value="Genomic_DNA"/>
</dbReference>
<dbReference type="Pfam" id="PF12697">
    <property type="entry name" value="Abhydrolase_6"/>
    <property type="match status" value="1"/>
</dbReference>
<keyword evidence="3" id="KW-1185">Reference proteome</keyword>
<dbReference type="PANTHER" id="PTHR43194">
    <property type="entry name" value="HYDROLASE ALPHA/BETA FOLD FAMILY"/>
    <property type="match status" value="1"/>
</dbReference>
<comment type="caution">
    <text evidence="2">The sequence shown here is derived from an EMBL/GenBank/DDBJ whole genome shotgun (WGS) entry which is preliminary data.</text>
</comment>
<dbReference type="InterPro" id="IPR029058">
    <property type="entry name" value="AB_hydrolase_fold"/>
</dbReference>